<dbReference type="InterPro" id="IPR009875">
    <property type="entry name" value="PilZ_domain"/>
</dbReference>
<proteinExistence type="predicted"/>
<gene>
    <name evidence="2" type="ORF">DPPLL_31180</name>
</gene>
<sequence length="307" mass="34824">MADTQHDNLVQRVQKRLNLFFPEEILTAAMIEEALEDREIFHKPSDILPYLQTALIDEKILEVELDGLTRVYFSRLYDDLPPLEEVEENGVTTTIEPPYTTGDYLKQMSHLISLPLEPGIGNLYVRHSKRVLIRFFTNTYAVELGTVFQDLADVRGLPVLRLAYPAIGRIVRGAREFRAKVPESMQLIVMIMGKRKHGTIRTKVVDISASGMAFSIAKEQQELFRVDESCTLEFVHQDMMLVRLNGKVRHLSKVRGKQGTEFICGIQFDLATRAIAAKIESVVAMVQRAHLKELSDLSSESGLKLIL</sequence>
<evidence type="ECO:0000313" key="3">
    <source>
        <dbReference type="Proteomes" id="UP000830055"/>
    </source>
</evidence>
<keyword evidence="3" id="KW-1185">Reference proteome</keyword>
<dbReference type="Gene3D" id="2.40.10.220">
    <property type="entry name" value="predicted glycosyltransferase like domains"/>
    <property type="match status" value="1"/>
</dbReference>
<evidence type="ECO:0000313" key="2">
    <source>
        <dbReference type="EMBL" id="BDD88753.1"/>
    </source>
</evidence>
<reference evidence="2 3" key="1">
    <citation type="submission" date="2022-01" db="EMBL/GenBank/DDBJ databases">
        <title>Desulfofustis limnae sp. nov., a novel mesophilic sulfate-reducing bacterium isolated from marsh soil.</title>
        <authorList>
            <person name="Watanabe M."/>
            <person name="Takahashi A."/>
            <person name="Kojima H."/>
            <person name="Fukui M."/>
        </authorList>
    </citation>
    <scope>NUCLEOTIDE SEQUENCE [LARGE SCALE GENOMIC DNA]</scope>
    <source>
        <strain evidence="2 3">PPLL</strain>
    </source>
</reference>
<accession>A0ABM7WCT5</accession>
<dbReference type="Pfam" id="PF07238">
    <property type="entry name" value="PilZ"/>
    <property type="match status" value="1"/>
</dbReference>
<dbReference type="Proteomes" id="UP000830055">
    <property type="component" value="Chromosome"/>
</dbReference>
<evidence type="ECO:0000259" key="1">
    <source>
        <dbReference type="Pfam" id="PF07238"/>
    </source>
</evidence>
<dbReference type="EMBL" id="AP025516">
    <property type="protein sequence ID" value="BDD88753.1"/>
    <property type="molecule type" value="Genomic_DNA"/>
</dbReference>
<dbReference type="SUPFAM" id="SSF141371">
    <property type="entry name" value="PilZ domain-like"/>
    <property type="match status" value="1"/>
</dbReference>
<organism evidence="2 3">
    <name type="scientific">Desulfofustis limnaeus</name>
    <dbReference type="NCBI Taxonomy" id="2740163"/>
    <lineage>
        <taxon>Bacteria</taxon>
        <taxon>Pseudomonadati</taxon>
        <taxon>Thermodesulfobacteriota</taxon>
        <taxon>Desulfobulbia</taxon>
        <taxon>Desulfobulbales</taxon>
        <taxon>Desulfocapsaceae</taxon>
        <taxon>Desulfofustis</taxon>
    </lineage>
</organism>
<feature type="domain" description="PilZ" evidence="1">
    <location>
        <begin position="176"/>
        <end position="273"/>
    </location>
</feature>
<protein>
    <recommendedName>
        <fullName evidence="1">PilZ domain-containing protein</fullName>
    </recommendedName>
</protein>
<name>A0ABM7WCT5_9BACT</name>
<dbReference type="RefSeq" id="WP_284152088.1">
    <property type="nucleotide sequence ID" value="NZ_AP025516.1"/>
</dbReference>